<dbReference type="Gene3D" id="3.40.50.300">
    <property type="entry name" value="P-loop containing nucleotide triphosphate hydrolases"/>
    <property type="match status" value="1"/>
</dbReference>
<evidence type="ECO:0000256" key="4">
    <source>
        <dbReference type="ARBA" id="ARBA00022741"/>
    </source>
</evidence>
<dbReference type="AlphaFoldDB" id="U1LDM3"/>
<dbReference type="Pfam" id="PF00005">
    <property type="entry name" value="ABC_tran"/>
    <property type="match status" value="1"/>
</dbReference>
<comment type="similarity">
    <text evidence="2">Belongs to the ABC transporter superfamily.</text>
</comment>
<dbReference type="SUPFAM" id="SSF52540">
    <property type="entry name" value="P-loop containing nucleoside triphosphate hydrolases"/>
    <property type="match status" value="1"/>
</dbReference>
<reference evidence="9 10" key="1">
    <citation type="journal article" date="2013" name="Genome Announc.">
        <title>First draft genome sequence from a member of the genus agrococcus, isolated from modern microbialites.</title>
        <authorList>
            <person name="White R.A.III."/>
            <person name="Grassa C.J."/>
            <person name="Suttle C.A."/>
        </authorList>
    </citation>
    <scope>NUCLEOTIDE SEQUENCE [LARGE SCALE GENOMIC DNA]</scope>
    <source>
        <strain evidence="9 10">RW1</strain>
    </source>
</reference>
<dbReference type="InterPro" id="IPR003439">
    <property type="entry name" value="ABC_transporter-like_ATP-bd"/>
</dbReference>
<keyword evidence="6" id="KW-0046">Antibiotic resistance</keyword>
<comment type="subcellular location">
    <subcellularLocation>
        <location evidence="1">Cell membrane</location>
        <topology evidence="1">Peripheral membrane protein</topology>
    </subcellularLocation>
</comment>
<dbReference type="GO" id="GO:0016887">
    <property type="term" value="F:ATP hydrolysis activity"/>
    <property type="evidence" value="ECO:0007669"/>
    <property type="project" value="InterPro"/>
</dbReference>
<dbReference type="CDD" id="cd03230">
    <property type="entry name" value="ABC_DR_subfamily_A"/>
    <property type="match status" value="1"/>
</dbReference>
<dbReference type="GO" id="GO:0005886">
    <property type="term" value="C:plasma membrane"/>
    <property type="evidence" value="ECO:0007669"/>
    <property type="project" value="UniProtKB-SubCell"/>
</dbReference>
<dbReference type="EMBL" id="ASHR01000006">
    <property type="protein sequence ID" value="ERG65308.1"/>
    <property type="molecule type" value="Genomic_DNA"/>
</dbReference>
<sequence length="352" mass="38044">MPGPVIETQGLEKRFGRVRALDGLDLVVEQGQVHGFLGPNGAGKSTAIRVLLGMLRATGGEASVFGMHPWRDAVAIHRRVATVPGDVTLWPGLTGGEAIDTLTRLRGHRAPASDRARLIEAFDLDPRRRAKAYSKGNRQKVALIAAFASEADLYILDEPTSGLDPLMESVFQAEIRRVAQRGATVLLSSHILSEVERLCDVVSIIRDGRIVESGSLDQLRHLRHAVVAYRGPAPIGVPIVDVAVDGERVRGSVAPDDVPAVLRWLGEREAQAVTLTPPSLEELFLRHYGDAERVDRARSERAKGERHGEELLAPDVEALAEPEELTGPIASTGVLPSAGPEPAARRRGRHAE</sequence>
<evidence type="ECO:0000313" key="9">
    <source>
        <dbReference type="EMBL" id="ERG65308.1"/>
    </source>
</evidence>
<evidence type="ECO:0000256" key="5">
    <source>
        <dbReference type="ARBA" id="ARBA00022840"/>
    </source>
</evidence>
<dbReference type="SMART" id="SM00382">
    <property type="entry name" value="AAA"/>
    <property type="match status" value="1"/>
</dbReference>
<evidence type="ECO:0000256" key="2">
    <source>
        <dbReference type="ARBA" id="ARBA00005417"/>
    </source>
</evidence>
<proteinExistence type="inferred from homology"/>
<dbReference type="Proteomes" id="UP000016462">
    <property type="component" value="Unassembled WGS sequence"/>
</dbReference>
<accession>U1LDM3</accession>
<evidence type="ECO:0000313" key="10">
    <source>
        <dbReference type="Proteomes" id="UP000016462"/>
    </source>
</evidence>
<dbReference type="GO" id="GO:0046677">
    <property type="term" value="P:response to antibiotic"/>
    <property type="evidence" value="ECO:0007669"/>
    <property type="project" value="UniProtKB-KW"/>
</dbReference>
<dbReference type="GO" id="GO:0005524">
    <property type="term" value="F:ATP binding"/>
    <property type="evidence" value="ECO:0007669"/>
    <property type="project" value="UniProtKB-KW"/>
</dbReference>
<dbReference type="PANTHER" id="PTHR42711">
    <property type="entry name" value="ABC TRANSPORTER ATP-BINDING PROTEIN"/>
    <property type="match status" value="1"/>
</dbReference>
<evidence type="ECO:0000259" key="8">
    <source>
        <dbReference type="PROSITE" id="PS50893"/>
    </source>
</evidence>
<gene>
    <name evidence="9" type="ORF">L332_12765</name>
</gene>
<dbReference type="RefSeq" id="WP_021064865.1">
    <property type="nucleotide sequence ID" value="NZ_ASHR01000006.1"/>
</dbReference>
<comment type="caution">
    <text evidence="9">The sequence shown here is derived from an EMBL/GenBank/DDBJ whole genome shotgun (WGS) entry which is preliminary data.</text>
</comment>
<evidence type="ECO:0000256" key="1">
    <source>
        <dbReference type="ARBA" id="ARBA00004202"/>
    </source>
</evidence>
<keyword evidence="3" id="KW-0813">Transport</keyword>
<feature type="compositionally biased region" description="Basic and acidic residues" evidence="7">
    <location>
        <begin position="299"/>
        <end position="310"/>
    </location>
</feature>
<feature type="region of interest" description="Disordered" evidence="7">
    <location>
        <begin position="299"/>
        <end position="352"/>
    </location>
</feature>
<dbReference type="InterPro" id="IPR017871">
    <property type="entry name" value="ABC_transporter-like_CS"/>
</dbReference>
<evidence type="ECO:0000256" key="7">
    <source>
        <dbReference type="SAM" id="MobiDB-lite"/>
    </source>
</evidence>
<name>U1LDM3_9MICO</name>
<keyword evidence="5" id="KW-0067">ATP-binding</keyword>
<keyword evidence="4" id="KW-0547">Nucleotide-binding</keyword>
<evidence type="ECO:0000256" key="3">
    <source>
        <dbReference type="ARBA" id="ARBA00022448"/>
    </source>
</evidence>
<protein>
    <recommendedName>
        <fullName evidence="8">ABC transporter domain-containing protein</fullName>
    </recommendedName>
</protein>
<dbReference type="PROSITE" id="PS50893">
    <property type="entry name" value="ABC_TRANSPORTER_2"/>
    <property type="match status" value="1"/>
</dbReference>
<dbReference type="InterPro" id="IPR003593">
    <property type="entry name" value="AAA+_ATPase"/>
</dbReference>
<dbReference type="PROSITE" id="PS00211">
    <property type="entry name" value="ABC_TRANSPORTER_1"/>
    <property type="match status" value="1"/>
</dbReference>
<organism evidence="9 10">
    <name type="scientific">Agrococcus pavilionensis RW1</name>
    <dbReference type="NCBI Taxonomy" id="1330458"/>
    <lineage>
        <taxon>Bacteria</taxon>
        <taxon>Bacillati</taxon>
        <taxon>Actinomycetota</taxon>
        <taxon>Actinomycetes</taxon>
        <taxon>Micrococcales</taxon>
        <taxon>Microbacteriaceae</taxon>
        <taxon>Agrococcus</taxon>
    </lineage>
</organism>
<dbReference type="PANTHER" id="PTHR42711:SF5">
    <property type="entry name" value="ABC TRANSPORTER ATP-BINDING PROTEIN NATA"/>
    <property type="match status" value="1"/>
</dbReference>
<dbReference type="InterPro" id="IPR050763">
    <property type="entry name" value="ABC_transporter_ATP-binding"/>
</dbReference>
<evidence type="ECO:0000256" key="6">
    <source>
        <dbReference type="ARBA" id="ARBA00023251"/>
    </source>
</evidence>
<dbReference type="InterPro" id="IPR027417">
    <property type="entry name" value="P-loop_NTPase"/>
</dbReference>
<keyword evidence="10" id="KW-1185">Reference proteome</keyword>
<feature type="domain" description="ABC transporter" evidence="8">
    <location>
        <begin position="6"/>
        <end position="232"/>
    </location>
</feature>